<dbReference type="EMBL" id="BQNB010010563">
    <property type="protein sequence ID" value="GJS78963.1"/>
    <property type="molecule type" value="Genomic_DNA"/>
</dbReference>
<protein>
    <recommendedName>
        <fullName evidence="1">Homologous recombination OB-fold protein OB-fold domain-containing protein</fullName>
    </recommendedName>
</protein>
<comment type="caution">
    <text evidence="2">The sequence shown here is derived from an EMBL/GenBank/DDBJ whole genome shotgun (WGS) entry which is preliminary data.</text>
</comment>
<name>A0ABQ4YQE7_9ASTR</name>
<dbReference type="PANTHER" id="PTHR14523">
    <property type="entry name" value="UNCHARACTERIZED PROTEIN C17ORF53 HOMOLOG"/>
    <property type="match status" value="1"/>
</dbReference>
<dbReference type="InterPro" id="IPR028045">
    <property type="entry name" value="HROB"/>
</dbReference>
<accession>A0ABQ4YQE7</accession>
<dbReference type="InterPro" id="IPR058570">
    <property type="entry name" value="HROB_OB"/>
</dbReference>
<reference evidence="2" key="1">
    <citation type="journal article" date="2022" name="Int. J. Mol. Sci.">
        <title>Draft Genome of Tanacetum Coccineum: Genomic Comparison of Closely Related Tanacetum-Family Plants.</title>
        <authorList>
            <person name="Yamashiro T."/>
            <person name="Shiraishi A."/>
            <person name="Nakayama K."/>
            <person name="Satake H."/>
        </authorList>
    </citation>
    <scope>NUCLEOTIDE SEQUENCE</scope>
</reference>
<evidence type="ECO:0000259" key="1">
    <source>
        <dbReference type="Pfam" id="PF15072"/>
    </source>
</evidence>
<sequence>MASNANKFKCILHSNDTERGVIMYDDMTYSLLVEMVVKKFNLNPNVWLNLSFNLPSFDTQLDITDDQDVKNFVDCASNTTDGPTHLYVGQPKKTEARIIPGPTGILQAALLRKNADVMKGGHDNVMPTQEYVRKIIEDVSEDDYFTRGTWLRAIVYLHVEGVMAAGCLGDMKKYCKTRKLERVIGVIMSCKPNALGDLIVTLKDPSGTMRGIIHYKVFKEEEGYARSINVGAVLILRNVYVFTPKPSNHYLNITLRNIVKVFDKETIF</sequence>
<evidence type="ECO:0000313" key="2">
    <source>
        <dbReference type="EMBL" id="GJS78963.1"/>
    </source>
</evidence>
<proteinExistence type="predicted"/>
<reference evidence="2" key="2">
    <citation type="submission" date="2022-01" db="EMBL/GenBank/DDBJ databases">
        <authorList>
            <person name="Yamashiro T."/>
            <person name="Shiraishi A."/>
            <person name="Satake H."/>
            <person name="Nakayama K."/>
        </authorList>
    </citation>
    <scope>NUCLEOTIDE SEQUENCE</scope>
</reference>
<dbReference type="PANTHER" id="PTHR14523:SF1">
    <property type="entry name" value="HOMOLOGOUS RECOMBINATION OB-FOLD PROTEIN"/>
    <property type="match status" value="1"/>
</dbReference>
<gene>
    <name evidence="2" type="ORF">Tco_0728844</name>
</gene>
<evidence type="ECO:0000313" key="3">
    <source>
        <dbReference type="Proteomes" id="UP001151760"/>
    </source>
</evidence>
<organism evidence="2 3">
    <name type="scientific">Tanacetum coccineum</name>
    <dbReference type="NCBI Taxonomy" id="301880"/>
    <lineage>
        <taxon>Eukaryota</taxon>
        <taxon>Viridiplantae</taxon>
        <taxon>Streptophyta</taxon>
        <taxon>Embryophyta</taxon>
        <taxon>Tracheophyta</taxon>
        <taxon>Spermatophyta</taxon>
        <taxon>Magnoliopsida</taxon>
        <taxon>eudicotyledons</taxon>
        <taxon>Gunneridae</taxon>
        <taxon>Pentapetalae</taxon>
        <taxon>asterids</taxon>
        <taxon>campanulids</taxon>
        <taxon>Asterales</taxon>
        <taxon>Asteraceae</taxon>
        <taxon>Asteroideae</taxon>
        <taxon>Anthemideae</taxon>
        <taxon>Anthemidinae</taxon>
        <taxon>Tanacetum</taxon>
    </lineage>
</organism>
<keyword evidence="3" id="KW-1185">Reference proteome</keyword>
<dbReference type="Pfam" id="PF15072">
    <property type="entry name" value="HROB"/>
    <property type="match status" value="1"/>
</dbReference>
<dbReference type="Proteomes" id="UP001151760">
    <property type="component" value="Unassembled WGS sequence"/>
</dbReference>
<feature type="domain" description="Homologous recombination OB-fold protein OB-fold" evidence="1">
    <location>
        <begin position="179"/>
        <end position="265"/>
    </location>
</feature>